<evidence type="ECO:0000313" key="2">
    <source>
        <dbReference type="Proteomes" id="UP000444174"/>
    </source>
</evidence>
<evidence type="ECO:0008006" key="3">
    <source>
        <dbReference type="Google" id="ProtNLM"/>
    </source>
</evidence>
<evidence type="ECO:0000313" key="1">
    <source>
        <dbReference type="EMBL" id="MQQ09221.1"/>
    </source>
</evidence>
<dbReference type="InterPro" id="IPR025690">
    <property type="entry name" value="Methyltransf_put"/>
</dbReference>
<sequence>MSRLDSVIRRLTAQRAGLNWAAEQLQGTPGDVLELGLGNGRTYDHLRTVTPDRRIWVIDRNLNCHPDCVPPQDDFLQGDADAMLSKLAEAGPQVILAHYDLGTGVAADNRVLAEGLAPLVAKVMLPGGLILSDQALPGFEQLPEPCDIPKGRYNFYRVA</sequence>
<dbReference type="AlphaFoldDB" id="A0A843YE85"/>
<comment type="caution">
    <text evidence="1">The sequence shown here is derived from an EMBL/GenBank/DDBJ whole genome shotgun (WGS) entry which is preliminary data.</text>
</comment>
<accession>A0A843YE85</accession>
<protein>
    <recommendedName>
        <fullName evidence="3">S-adenosyl-L-methionine methyltransferase</fullName>
    </recommendedName>
</protein>
<gene>
    <name evidence="1" type="ORF">GFB49_12205</name>
</gene>
<dbReference type="InterPro" id="IPR029063">
    <property type="entry name" value="SAM-dependent_MTases_sf"/>
</dbReference>
<dbReference type="Proteomes" id="UP000444174">
    <property type="component" value="Unassembled WGS sequence"/>
</dbReference>
<keyword evidence="2" id="KW-1185">Reference proteome</keyword>
<name>A0A843YE85_9RHOB</name>
<organism evidence="1 2">
    <name type="scientific">Tritonibacter litoralis</name>
    <dbReference type="NCBI Taxonomy" id="2662264"/>
    <lineage>
        <taxon>Bacteria</taxon>
        <taxon>Pseudomonadati</taxon>
        <taxon>Pseudomonadota</taxon>
        <taxon>Alphaproteobacteria</taxon>
        <taxon>Rhodobacterales</taxon>
        <taxon>Paracoccaceae</taxon>
        <taxon>Tritonibacter</taxon>
    </lineage>
</organism>
<reference evidence="1 2" key="1">
    <citation type="submission" date="2019-10" db="EMBL/GenBank/DDBJ databases">
        <title>Epibacterium sp. nov., isolated from seawater.</title>
        <authorList>
            <person name="Zhang X."/>
            <person name="Li N."/>
        </authorList>
    </citation>
    <scope>NUCLEOTIDE SEQUENCE [LARGE SCALE GENOMIC DNA]</scope>
    <source>
        <strain evidence="1 2">SM1979</strain>
    </source>
</reference>
<proteinExistence type="predicted"/>
<dbReference type="EMBL" id="WIBF01000007">
    <property type="protein sequence ID" value="MQQ09221.1"/>
    <property type="molecule type" value="Genomic_DNA"/>
</dbReference>
<dbReference type="Gene3D" id="3.40.50.150">
    <property type="entry name" value="Vaccinia Virus protein VP39"/>
    <property type="match status" value="1"/>
</dbReference>
<dbReference type="Pfam" id="PF12692">
    <property type="entry name" value="Methyltransf_17"/>
    <property type="match status" value="1"/>
</dbReference>
<dbReference type="SUPFAM" id="SSF53335">
    <property type="entry name" value="S-adenosyl-L-methionine-dependent methyltransferases"/>
    <property type="match status" value="1"/>
</dbReference>
<dbReference type="RefSeq" id="WP_153216172.1">
    <property type="nucleotide sequence ID" value="NZ_WIBF01000007.1"/>
</dbReference>